<feature type="compositionally biased region" description="Low complexity" evidence="3">
    <location>
        <begin position="1"/>
        <end position="10"/>
    </location>
</feature>
<organism evidence="5 6">
    <name type="scientific">Sciurus vulgaris</name>
    <name type="common">Eurasian red squirrel</name>
    <dbReference type="NCBI Taxonomy" id="55149"/>
    <lineage>
        <taxon>Eukaryota</taxon>
        <taxon>Metazoa</taxon>
        <taxon>Chordata</taxon>
        <taxon>Craniata</taxon>
        <taxon>Vertebrata</taxon>
        <taxon>Euteleostomi</taxon>
        <taxon>Mammalia</taxon>
        <taxon>Eutheria</taxon>
        <taxon>Euarchontoglires</taxon>
        <taxon>Glires</taxon>
        <taxon>Rodentia</taxon>
        <taxon>Sciuromorpha</taxon>
        <taxon>Sciuridae</taxon>
        <taxon>Sciurinae</taxon>
        <taxon>Sciurini</taxon>
        <taxon>Sciurus</taxon>
    </lineage>
</organism>
<reference evidence="5" key="1">
    <citation type="submission" date="2025-08" db="UniProtKB">
        <authorList>
            <consortium name="Ensembl"/>
        </authorList>
    </citation>
    <scope>IDENTIFICATION</scope>
</reference>
<reference evidence="5" key="2">
    <citation type="submission" date="2025-09" db="UniProtKB">
        <authorList>
            <consortium name="Ensembl"/>
        </authorList>
    </citation>
    <scope>IDENTIFICATION</scope>
</reference>
<dbReference type="Gene3D" id="1.20.920.10">
    <property type="entry name" value="Bromodomain-like"/>
    <property type="match status" value="1"/>
</dbReference>
<dbReference type="Pfam" id="PF00439">
    <property type="entry name" value="Bromodomain"/>
    <property type="match status" value="1"/>
</dbReference>
<dbReference type="Proteomes" id="UP000694564">
    <property type="component" value="Chromosome 3"/>
</dbReference>
<dbReference type="SUPFAM" id="SSF47370">
    <property type="entry name" value="Bromodomain"/>
    <property type="match status" value="1"/>
</dbReference>
<accession>A0A8D2CV93</accession>
<keyword evidence="6" id="KW-1185">Reference proteome</keyword>
<feature type="compositionally biased region" description="Basic and acidic residues" evidence="3">
    <location>
        <begin position="11"/>
        <end position="20"/>
    </location>
</feature>
<keyword evidence="1 2" id="KW-0103">Bromodomain</keyword>
<dbReference type="Ensembl" id="ENSSVLT00005017174.1">
    <property type="protein sequence ID" value="ENSSVLP00005015465.1"/>
    <property type="gene ID" value="ENSSVLG00005012384.1"/>
</dbReference>
<dbReference type="SMART" id="SM00297">
    <property type="entry name" value="BROMO"/>
    <property type="match status" value="1"/>
</dbReference>
<evidence type="ECO:0000313" key="5">
    <source>
        <dbReference type="Ensembl" id="ENSSVLP00005015465.1"/>
    </source>
</evidence>
<dbReference type="PANTHER" id="PTHR46386:SF1">
    <property type="entry name" value="NUCLEAR BODY PROTEIN SP140-LIKE PROTEIN"/>
    <property type="match status" value="1"/>
</dbReference>
<evidence type="ECO:0000256" key="3">
    <source>
        <dbReference type="SAM" id="MobiDB-lite"/>
    </source>
</evidence>
<proteinExistence type="predicted"/>
<dbReference type="PROSITE" id="PS50014">
    <property type="entry name" value="BROMODOMAIN_2"/>
    <property type="match status" value="1"/>
</dbReference>
<dbReference type="AlphaFoldDB" id="A0A8D2CV93"/>
<protein>
    <recommendedName>
        <fullName evidence="4">Bromo domain-containing protein</fullName>
    </recommendedName>
</protein>
<evidence type="ECO:0000256" key="2">
    <source>
        <dbReference type="PROSITE-ProRule" id="PRU00035"/>
    </source>
</evidence>
<evidence type="ECO:0000259" key="4">
    <source>
        <dbReference type="PROSITE" id="PS50014"/>
    </source>
</evidence>
<dbReference type="InterPro" id="IPR043563">
    <property type="entry name" value="Sp110/Sp140/Sp140L-like"/>
</dbReference>
<dbReference type="InterPro" id="IPR036427">
    <property type="entry name" value="Bromodomain-like_sf"/>
</dbReference>
<dbReference type="GeneTree" id="ENSGT00940000162129"/>
<dbReference type="FunFam" id="1.20.920.10:FF:000028">
    <property type="entry name" value="Nuclear autoantigen Sp-100"/>
    <property type="match status" value="1"/>
</dbReference>
<dbReference type="GO" id="GO:0005634">
    <property type="term" value="C:nucleus"/>
    <property type="evidence" value="ECO:0007669"/>
    <property type="project" value="TreeGrafter"/>
</dbReference>
<dbReference type="PANTHER" id="PTHR46386">
    <property type="entry name" value="NUCLEAR BODY PROTEIN SP140"/>
    <property type="match status" value="1"/>
</dbReference>
<dbReference type="InterPro" id="IPR001487">
    <property type="entry name" value="Bromodomain"/>
</dbReference>
<dbReference type="GO" id="GO:0000981">
    <property type="term" value="F:DNA-binding transcription factor activity, RNA polymerase II-specific"/>
    <property type="evidence" value="ECO:0007669"/>
    <property type="project" value="TreeGrafter"/>
</dbReference>
<evidence type="ECO:0000256" key="1">
    <source>
        <dbReference type="ARBA" id="ARBA00023117"/>
    </source>
</evidence>
<sequence length="122" mass="14613">MGSLESQQSHQESEILKRQMQPEEQLRCEFLLLKVYCCSESSFFETSQGLKKPMWLDKIRKRLNQQGYSQVEEFVQDMRLIFQNHRASYKYHEFGQMGLRLETEFEKNFKGVFAIQETNENS</sequence>
<feature type="domain" description="Bromo" evidence="4">
    <location>
        <begin position="50"/>
        <end position="84"/>
    </location>
</feature>
<evidence type="ECO:0000313" key="6">
    <source>
        <dbReference type="Proteomes" id="UP000694564"/>
    </source>
</evidence>
<name>A0A8D2CV93_SCIVU</name>
<feature type="region of interest" description="Disordered" evidence="3">
    <location>
        <begin position="1"/>
        <end position="20"/>
    </location>
</feature>
<dbReference type="OrthoDB" id="1870062at2759"/>